<dbReference type="Proteomes" id="UP000199317">
    <property type="component" value="Unassembled WGS sequence"/>
</dbReference>
<evidence type="ECO:0000313" key="3">
    <source>
        <dbReference type="Proteomes" id="UP000199317"/>
    </source>
</evidence>
<dbReference type="OrthoDB" id="5292533at2"/>
<dbReference type="AlphaFoldDB" id="A0A1H0NQ45"/>
<keyword evidence="3" id="KW-1185">Reference proteome</keyword>
<organism evidence="2 3">
    <name type="scientific">Paracidovorax cattleyae</name>
    <dbReference type="NCBI Taxonomy" id="80868"/>
    <lineage>
        <taxon>Bacteria</taxon>
        <taxon>Pseudomonadati</taxon>
        <taxon>Pseudomonadota</taxon>
        <taxon>Betaproteobacteria</taxon>
        <taxon>Burkholderiales</taxon>
        <taxon>Comamonadaceae</taxon>
        <taxon>Paracidovorax</taxon>
    </lineage>
</organism>
<dbReference type="Pfam" id="PF13781">
    <property type="entry name" value="DoxX_3"/>
    <property type="match status" value="1"/>
</dbReference>
<keyword evidence="1" id="KW-1133">Transmembrane helix</keyword>
<reference evidence="3" key="1">
    <citation type="submission" date="2016-10" db="EMBL/GenBank/DDBJ databases">
        <authorList>
            <person name="Varghese N."/>
            <person name="Submissions S."/>
        </authorList>
    </citation>
    <scope>NUCLEOTIDE SEQUENCE [LARGE SCALE GENOMIC DNA]</scope>
    <source>
        <strain evidence="3">DSM 17101</strain>
    </source>
</reference>
<evidence type="ECO:0000256" key="1">
    <source>
        <dbReference type="SAM" id="Phobius"/>
    </source>
</evidence>
<keyword evidence="1" id="KW-0472">Membrane</keyword>
<evidence type="ECO:0000313" key="2">
    <source>
        <dbReference type="EMBL" id="SDO94696.1"/>
    </source>
</evidence>
<gene>
    <name evidence="2" type="ORF">SAMN04489708_105101</name>
</gene>
<accession>A0A1H0NQ45</accession>
<dbReference type="InterPro" id="IPR025695">
    <property type="entry name" value="DoxX-like"/>
</dbReference>
<dbReference type="RefSeq" id="WP_092832832.1">
    <property type="nucleotide sequence ID" value="NZ_CP028290.1"/>
</dbReference>
<feature type="transmembrane region" description="Helical" evidence="1">
    <location>
        <begin position="54"/>
        <end position="76"/>
    </location>
</feature>
<keyword evidence="1" id="KW-0812">Transmembrane</keyword>
<sequence>MTARAQPSSAGPRERGWLRESLVAVWLGTAVASVAEFHGQSRELLVAAGMQNPLLMQAIIAAGIAADLAVGAWLWWRPGRPTYAAALLLMGAMTVIATVLLPGLWLDPLGRLLKNIPIAAILLVLWHTEERRP</sequence>
<proteinExistence type="predicted"/>
<feature type="transmembrane region" description="Helical" evidence="1">
    <location>
        <begin position="21"/>
        <end position="39"/>
    </location>
</feature>
<name>A0A1H0NQ45_9BURK</name>
<protein>
    <submittedName>
        <fullName evidence="2">DoxX-like family protein</fullName>
    </submittedName>
</protein>
<feature type="transmembrane region" description="Helical" evidence="1">
    <location>
        <begin position="83"/>
        <end position="106"/>
    </location>
</feature>
<dbReference type="EMBL" id="FNJL01000005">
    <property type="protein sequence ID" value="SDO94696.1"/>
    <property type="molecule type" value="Genomic_DNA"/>
</dbReference>